<proteinExistence type="predicted"/>
<reference evidence="1" key="1">
    <citation type="journal article" date="2023" name="G3 (Bethesda)">
        <title>A reference genome for the long-term kleptoplast-retaining sea slug Elysia crispata morphotype clarki.</title>
        <authorList>
            <person name="Eastman K.E."/>
            <person name="Pendleton A.L."/>
            <person name="Shaikh M.A."/>
            <person name="Suttiyut T."/>
            <person name="Ogas R."/>
            <person name="Tomko P."/>
            <person name="Gavelis G."/>
            <person name="Widhalm J.R."/>
            <person name="Wisecaver J.H."/>
        </authorList>
    </citation>
    <scope>NUCLEOTIDE SEQUENCE</scope>
    <source>
        <strain evidence="1">ECLA1</strain>
    </source>
</reference>
<dbReference type="EMBL" id="JAWDGP010001473">
    <property type="protein sequence ID" value="KAK3791300.1"/>
    <property type="molecule type" value="Genomic_DNA"/>
</dbReference>
<keyword evidence="2" id="KW-1185">Reference proteome</keyword>
<dbReference type="Proteomes" id="UP001283361">
    <property type="component" value="Unassembled WGS sequence"/>
</dbReference>
<dbReference type="PANTHER" id="PTHR46888:SF1">
    <property type="entry name" value="RIBONUCLEASE H"/>
    <property type="match status" value="1"/>
</dbReference>
<comment type="caution">
    <text evidence="1">The sequence shown here is derived from an EMBL/GenBank/DDBJ whole genome shotgun (WGS) entry which is preliminary data.</text>
</comment>
<gene>
    <name evidence="1" type="ORF">RRG08_012487</name>
</gene>
<evidence type="ECO:0000313" key="2">
    <source>
        <dbReference type="Proteomes" id="UP001283361"/>
    </source>
</evidence>
<accession>A0AAE1ANV2</accession>
<name>A0AAE1ANV2_9GAST</name>
<sequence>MGKSLEFYSRLPKEEAGDCKELKLALLLHYDYTEDDNRRKFCNCKTEEGETPALFIERIYLEKWLKTAGLNKEYADI</sequence>
<dbReference type="PANTHER" id="PTHR46888">
    <property type="entry name" value="ZINC KNUCKLE DOMAINCONTAINING PROTEIN-RELATED"/>
    <property type="match status" value="1"/>
</dbReference>
<dbReference type="AlphaFoldDB" id="A0AAE1ANV2"/>
<protein>
    <submittedName>
        <fullName evidence="1">Uncharacterized protein</fullName>
    </submittedName>
</protein>
<evidence type="ECO:0000313" key="1">
    <source>
        <dbReference type="EMBL" id="KAK3791300.1"/>
    </source>
</evidence>
<organism evidence="1 2">
    <name type="scientific">Elysia crispata</name>
    <name type="common">lettuce slug</name>
    <dbReference type="NCBI Taxonomy" id="231223"/>
    <lineage>
        <taxon>Eukaryota</taxon>
        <taxon>Metazoa</taxon>
        <taxon>Spiralia</taxon>
        <taxon>Lophotrochozoa</taxon>
        <taxon>Mollusca</taxon>
        <taxon>Gastropoda</taxon>
        <taxon>Heterobranchia</taxon>
        <taxon>Euthyneura</taxon>
        <taxon>Panpulmonata</taxon>
        <taxon>Sacoglossa</taxon>
        <taxon>Placobranchoidea</taxon>
        <taxon>Plakobranchidae</taxon>
        <taxon>Elysia</taxon>
    </lineage>
</organism>